<proteinExistence type="predicted"/>
<feature type="region of interest" description="Disordered" evidence="1">
    <location>
        <begin position="71"/>
        <end position="104"/>
    </location>
</feature>
<evidence type="ECO:0000313" key="3">
    <source>
        <dbReference type="Proteomes" id="UP000691718"/>
    </source>
</evidence>
<reference evidence="2" key="1">
    <citation type="submission" date="2021-04" db="EMBL/GenBank/DDBJ databases">
        <authorList>
            <person name="Tunstrom K."/>
        </authorList>
    </citation>
    <scope>NUCLEOTIDE SEQUENCE</scope>
</reference>
<comment type="caution">
    <text evidence="2">The sequence shown here is derived from an EMBL/GenBank/DDBJ whole genome shotgun (WGS) entry which is preliminary data.</text>
</comment>
<dbReference type="Proteomes" id="UP000691718">
    <property type="component" value="Unassembled WGS sequence"/>
</dbReference>
<evidence type="ECO:0000256" key="1">
    <source>
        <dbReference type="SAM" id="MobiDB-lite"/>
    </source>
</evidence>
<gene>
    <name evidence="2" type="ORF">PAPOLLO_LOCUS9543</name>
</gene>
<dbReference type="EMBL" id="CAJQZP010000693">
    <property type="protein sequence ID" value="CAG4978063.1"/>
    <property type="molecule type" value="Genomic_DNA"/>
</dbReference>
<evidence type="ECO:0000313" key="2">
    <source>
        <dbReference type="EMBL" id="CAG4978063.1"/>
    </source>
</evidence>
<organism evidence="2 3">
    <name type="scientific">Parnassius apollo</name>
    <name type="common">Apollo butterfly</name>
    <name type="synonym">Papilio apollo</name>
    <dbReference type="NCBI Taxonomy" id="110799"/>
    <lineage>
        <taxon>Eukaryota</taxon>
        <taxon>Metazoa</taxon>
        <taxon>Ecdysozoa</taxon>
        <taxon>Arthropoda</taxon>
        <taxon>Hexapoda</taxon>
        <taxon>Insecta</taxon>
        <taxon>Pterygota</taxon>
        <taxon>Neoptera</taxon>
        <taxon>Endopterygota</taxon>
        <taxon>Lepidoptera</taxon>
        <taxon>Glossata</taxon>
        <taxon>Ditrysia</taxon>
        <taxon>Papilionoidea</taxon>
        <taxon>Papilionidae</taxon>
        <taxon>Parnassiinae</taxon>
        <taxon>Parnassini</taxon>
        <taxon>Parnassius</taxon>
        <taxon>Parnassius</taxon>
    </lineage>
</organism>
<name>A0A8S3WRH3_PARAO</name>
<accession>A0A8S3WRH3</accession>
<keyword evidence="3" id="KW-1185">Reference proteome</keyword>
<sequence>MQVSLRLPKNGSIKETWVKVTGRKTGCQQKVGSYARSTSLKVKFLNIETRIPLFKNFNKHFTVTTLVGPSKRQNELDNLDSQPIKKARTQNDNNNHGSKVIKDIPHNIKPIAESVAETKLKHMFSQNADSEMLYELRNPKNSSNS</sequence>
<dbReference type="AlphaFoldDB" id="A0A8S3WRH3"/>
<protein>
    <submittedName>
        <fullName evidence="2">(apollo) hypothetical protein</fullName>
    </submittedName>
</protein>